<name>A0ACC2MXL9_PERAE</name>
<dbReference type="EMBL" id="CM056809">
    <property type="protein sequence ID" value="KAJ8650485.1"/>
    <property type="molecule type" value="Genomic_DNA"/>
</dbReference>
<dbReference type="Proteomes" id="UP001234297">
    <property type="component" value="Chromosome 1"/>
</dbReference>
<keyword evidence="2" id="KW-1185">Reference proteome</keyword>
<comment type="caution">
    <text evidence="1">The sequence shown here is derived from an EMBL/GenBank/DDBJ whole genome shotgun (WGS) entry which is preliminary data.</text>
</comment>
<organism evidence="1 2">
    <name type="scientific">Persea americana</name>
    <name type="common">Avocado</name>
    <dbReference type="NCBI Taxonomy" id="3435"/>
    <lineage>
        <taxon>Eukaryota</taxon>
        <taxon>Viridiplantae</taxon>
        <taxon>Streptophyta</taxon>
        <taxon>Embryophyta</taxon>
        <taxon>Tracheophyta</taxon>
        <taxon>Spermatophyta</taxon>
        <taxon>Magnoliopsida</taxon>
        <taxon>Magnoliidae</taxon>
        <taxon>Laurales</taxon>
        <taxon>Lauraceae</taxon>
        <taxon>Persea</taxon>
    </lineage>
</organism>
<gene>
    <name evidence="1" type="ORF">MRB53_003508</name>
</gene>
<reference evidence="1 2" key="1">
    <citation type="journal article" date="2022" name="Hortic Res">
        <title>A haplotype resolved chromosomal level avocado genome allows analysis of novel avocado genes.</title>
        <authorList>
            <person name="Nath O."/>
            <person name="Fletcher S.J."/>
            <person name="Hayward A."/>
            <person name="Shaw L.M."/>
            <person name="Masouleh A.K."/>
            <person name="Furtado A."/>
            <person name="Henry R.J."/>
            <person name="Mitter N."/>
        </authorList>
    </citation>
    <scope>NUCLEOTIDE SEQUENCE [LARGE SCALE GENOMIC DNA]</scope>
    <source>
        <strain evidence="2">cv. Hass</strain>
    </source>
</reference>
<evidence type="ECO:0000313" key="2">
    <source>
        <dbReference type="Proteomes" id="UP001234297"/>
    </source>
</evidence>
<protein>
    <submittedName>
        <fullName evidence="1">Uncharacterized protein</fullName>
    </submittedName>
</protein>
<accession>A0ACC2MXL9</accession>
<evidence type="ECO:0000313" key="1">
    <source>
        <dbReference type="EMBL" id="KAJ8650485.1"/>
    </source>
</evidence>
<proteinExistence type="predicted"/>
<sequence length="95" mass="10359">MGRILVPAMGLLASSHGHYMATSTLVALARSAPMGAMPHHYLRISAATFPSQRSRRPQTILTRRPFFLVLGGLGRCTRVRLMVAPSSSYHQACPL</sequence>